<dbReference type="PANTHER" id="PTHR34227:SF1">
    <property type="entry name" value="DIMETHYL SULFOXIDE REDUCTASE CHAPERONE-RELATED"/>
    <property type="match status" value="1"/>
</dbReference>
<dbReference type="SUPFAM" id="SSF89155">
    <property type="entry name" value="TorD-like"/>
    <property type="match status" value="1"/>
</dbReference>
<evidence type="ECO:0000256" key="1">
    <source>
        <dbReference type="ARBA" id="ARBA00023186"/>
    </source>
</evidence>
<dbReference type="InterPro" id="IPR020945">
    <property type="entry name" value="DMSO/NO3_reduct_chaperone"/>
</dbReference>
<dbReference type="EMBL" id="FNAV01000005">
    <property type="protein sequence ID" value="SDE62736.1"/>
    <property type="molecule type" value="Genomic_DNA"/>
</dbReference>
<dbReference type="InterPro" id="IPR036411">
    <property type="entry name" value="TorD-like_sf"/>
</dbReference>
<evidence type="ECO:0000313" key="2">
    <source>
        <dbReference type="EMBL" id="SDE62736.1"/>
    </source>
</evidence>
<reference evidence="3" key="1">
    <citation type="submission" date="2016-10" db="EMBL/GenBank/DDBJ databases">
        <authorList>
            <person name="Varghese N."/>
            <person name="Submissions S."/>
        </authorList>
    </citation>
    <scope>NUCLEOTIDE SEQUENCE [LARGE SCALE GENOMIC DNA]</scope>
    <source>
        <strain evidence="3">DSM 10146</strain>
    </source>
</reference>
<dbReference type="OrthoDB" id="7926125at2"/>
<dbReference type="RefSeq" id="WP_089958414.1">
    <property type="nucleotide sequence ID" value="NZ_FNAV01000005.1"/>
</dbReference>
<dbReference type="InterPro" id="IPR050289">
    <property type="entry name" value="TorD/DmsD_chaperones"/>
</dbReference>
<dbReference type="Gene3D" id="1.10.3480.10">
    <property type="entry name" value="TorD-like"/>
    <property type="match status" value="1"/>
</dbReference>
<evidence type="ECO:0000313" key="3">
    <source>
        <dbReference type="Proteomes" id="UP000198994"/>
    </source>
</evidence>
<dbReference type="Proteomes" id="UP000198994">
    <property type="component" value="Unassembled WGS sequence"/>
</dbReference>
<organism evidence="2 3">
    <name type="scientific">Salipiger thiooxidans</name>
    <dbReference type="NCBI Taxonomy" id="282683"/>
    <lineage>
        <taxon>Bacteria</taxon>
        <taxon>Pseudomonadati</taxon>
        <taxon>Pseudomonadota</taxon>
        <taxon>Alphaproteobacteria</taxon>
        <taxon>Rhodobacterales</taxon>
        <taxon>Roseobacteraceae</taxon>
        <taxon>Salipiger</taxon>
    </lineage>
</organism>
<proteinExistence type="predicted"/>
<name>A0A1G7EGZ7_9RHOB</name>
<dbReference type="STRING" id="282683.SAMN04488105_105340"/>
<protein>
    <submittedName>
        <fullName evidence="2">TorA specific chaperone</fullName>
    </submittedName>
</protein>
<dbReference type="AlphaFoldDB" id="A0A1G7EGZ7"/>
<dbReference type="PANTHER" id="PTHR34227">
    <property type="entry name" value="CHAPERONE PROTEIN YCDY"/>
    <property type="match status" value="1"/>
</dbReference>
<dbReference type="Pfam" id="PF02613">
    <property type="entry name" value="Nitrate_red_del"/>
    <property type="match status" value="1"/>
</dbReference>
<gene>
    <name evidence="2" type="ORF">SAMN04488105_105340</name>
</gene>
<accession>A0A1G7EGZ7</accession>
<sequence length="205" mass="21749">MSAALNSAPAPERGADPDLELVADWLALQFLTPPDAARIEAGRSAQGQAALREIGTFLGRPDAAETLCGKLADGSAQDVTVALQRRYTALFEGIFRQRGLPPYASVWDGTGRLCGPAVGRMQGLLRGLDLHLAETCCEPADHIAIQLAALAEALRQGNSELISALLDELAWVGRFAAFLTVADGNGYYDAVAQLLSAFLEKAKQN</sequence>
<keyword evidence="3" id="KW-1185">Reference proteome</keyword>
<keyword evidence="1" id="KW-0143">Chaperone</keyword>